<sequence>MQILHRRGYGPRLCILQSPHTSCFLSLHA</sequence>
<protein>
    <submittedName>
        <fullName evidence="1">Uncharacterized protein</fullName>
    </submittedName>
</protein>
<name>A0A0A9B512_ARUDO</name>
<dbReference type="AlphaFoldDB" id="A0A0A9B512"/>
<accession>A0A0A9B512</accession>
<reference evidence="1" key="1">
    <citation type="submission" date="2014-09" db="EMBL/GenBank/DDBJ databases">
        <authorList>
            <person name="Magalhaes I.L.F."/>
            <person name="Oliveira U."/>
            <person name="Santos F.R."/>
            <person name="Vidigal T.H.D.A."/>
            <person name="Brescovit A.D."/>
            <person name="Santos A.J."/>
        </authorList>
    </citation>
    <scope>NUCLEOTIDE SEQUENCE</scope>
    <source>
        <tissue evidence="1">Shoot tissue taken approximately 20 cm above the soil surface</tissue>
    </source>
</reference>
<organism evidence="1">
    <name type="scientific">Arundo donax</name>
    <name type="common">Giant reed</name>
    <name type="synonym">Donax arundinaceus</name>
    <dbReference type="NCBI Taxonomy" id="35708"/>
    <lineage>
        <taxon>Eukaryota</taxon>
        <taxon>Viridiplantae</taxon>
        <taxon>Streptophyta</taxon>
        <taxon>Embryophyta</taxon>
        <taxon>Tracheophyta</taxon>
        <taxon>Spermatophyta</taxon>
        <taxon>Magnoliopsida</taxon>
        <taxon>Liliopsida</taxon>
        <taxon>Poales</taxon>
        <taxon>Poaceae</taxon>
        <taxon>PACMAD clade</taxon>
        <taxon>Arundinoideae</taxon>
        <taxon>Arundineae</taxon>
        <taxon>Arundo</taxon>
    </lineage>
</organism>
<evidence type="ECO:0000313" key="1">
    <source>
        <dbReference type="EMBL" id="JAD59064.1"/>
    </source>
</evidence>
<dbReference type="EMBL" id="GBRH01238831">
    <property type="protein sequence ID" value="JAD59064.1"/>
    <property type="molecule type" value="Transcribed_RNA"/>
</dbReference>
<proteinExistence type="predicted"/>
<reference evidence="1" key="2">
    <citation type="journal article" date="2015" name="Data Brief">
        <title>Shoot transcriptome of the giant reed, Arundo donax.</title>
        <authorList>
            <person name="Barrero R.A."/>
            <person name="Guerrero F.D."/>
            <person name="Moolhuijzen P."/>
            <person name="Goolsby J.A."/>
            <person name="Tidwell J."/>
            <person name="Bellgard S.E."/>
            <person name="Bellgard M.I."/>
        </authorList>
    </citation>
    <scope>NUCLEOTIDE SEQUENCE</scope>
    <source>
        <tissue evidence="1">Shoot tissue taken approximately 20 cm above the soil surface</tissue>
    </source>
</reference>